<gene>
    <name evidence="9" type="primary">fecD</name>
    <name evidence="9" type="ORF">ET33_05445</name>
</gene>
<organism evidence="9 10">
    <name type="scientific">Paenibacillus tyrfis</name>
    <dbReference type="NCBI Taxonomy" id="1501230"/>
    <lineage>
        <taxon>Bacteria</taxon>
        <taxon>Bacillati</taxon>
        <taxon>Bacillota</taxon>
        <taxon>Bacilli</taxon>
        <taxon>Bacillales</taxon>
        <taxon>Paenibacillaceae</taxon>
        <taxon>Paenibacillus</taxon>
    </lineage>
</organism>
<evidence type="ECO:0000256" key="7">
    <source>
        <dbReference type="ARBA" id="ARBA00023136"/>
    </source>
</evidence>
<keyword evidence="10" id="KW-1185">Reference proteome</keyword>
<dbReference type="InterPro" id="IPR000522">
    <property type="entry name" value="ABC_transptr_permease_BtuC"/>
</dbReference>
<dbReference type="CDD" id="cd06550">
    <property type="entry name" value="TM_ABC_iron-siderophores_like"/>
    <property type="match status" value="1"/>
</dbReference>
<dbReference type="AlphaFoldDB" id="A0A081P360"/>
<sequence length="337" mass="34294">MNGQHAPVAAGRRRNAGVLGLLALATLLCAIANIGIGDAKLGIGPILASLVGQGDPNTASIIFDYRLPRIALALLAGAGLAVAGVIAQGVMRNPLAAPDTLGITGGAGLAAVVVTLLFPLSAPFALMAAAFGGGIAAAFAVYLLAYRRGVAPVRLALVGVAVSALCSSGIHLLVLRATPNVNTALIWLSGSLWGRSWDQVLQVLPWMLLLIPLAWLLAVHLDVIRLGDPVALGLGVKVELLRASLLAMAVALTGSAVAVVGTIGFVGLIVPHAARQLVGGRHRILIPTAALLGGLLVLVADALGRGLVPPLEIPAGLVVSAVGGPYFLYLLWRQSKR</sequence>
<dbReference type="FunFam" id="1.10.3470.10:FF:000001">
    <property type="entry name" value="Vitamin B12 ABC transporter permease BtuC"/>
    <property type="match status" value="1"/>
</dbReference>
<keyword evidence="7 8" id="KW-0472">Membrane</keyword>
<feature type="transmembrane region" description="Helical" evidence="8">
    <location>
        <begin position="124"/>
        <end position="146"/>
    </location>
</feature>
<keyword evidence="4" id="KW-1003">Cell membrane</keyword>
<dbReference type="OrthoDB" id="9811721at2"/>
<dbReference type="GO" id="GO:0005886">
    <property type="term" value="C:plasma membrane"/>
    <property type="evidence" value="ECO:0007669"/>
    <property type="project" value="UniProtKB-SubCell"/>
</dbReference>
<reference evidence="9 10" key="1">
    <citation type="submission" date="2014-06" db="EMBL/GenBank/DDBJ databases">
        <title>Draft genome sequence of Paenibacillus sp. MSt1.</title>
        <authorList>
            <person name="Aw Y.K."/>
            <person name="Ong K.S."/>
            <person name="Gan H.M."/>
            <person name="Lee S.M."/>
        </authorList>
    </citation>
    <scope>NUCLEOTIDE SEQUENCE [LARGE SCALE GENOMIC DNA]</scope>
    <source>
        <strain evidence="9 10">MSt1</strain>
    </source>
</reference>
<comment type="subcellular location">
    <subcellularLocation>
        <location evidence="1">Cell membrane</location>
        <topology evidence="1">Multi-pass membrane protein</topology>
    </subcellularLocation>
</comment>
<keyword evidence="3" id="KW-0813">Transport</keyword>
<evidence type="ECO:0000256" key="5">
    <source>
        <dbReference type="ARBA" id="ARBA00022692"/>
    </source>
</evidence>
<evidence type="ECO:0000256" key="8">
    <source>
        <dbReference type="SAM" id="Phobius"/>
    </source>
</evidence>
<proteinExistence type="inferred from homology"/>
<comment type="similarity">
    <text evidence="2">Belongs to the binding-protein-dependent transport system permease family. FecCD subfamily.</text>
</comment>
<evidence type="ECO:0000256" key="2">
    <source>
        <dbReference type="ARBA" id="ARBA00007935"/>
    </source>
</evidence>
<comment type="caution">
    <text evidence="9">The sequence shown here is derived from an EMBL/GenBank/DDBJ whole genome shotgun (WGS) entry which is preliminary data.</text>
</comment>
<evidence type="ECO:0000313" key="10">
    <source>
        <dbReference type="Proteomes" id="UP000028123"/>
    </source>
</evidence>
<dbReference type="InterPro" id="IPR037294">
    <property type="entry name" value="ABC_BtuC-like"/>
</dbReference>
<keyword evidence="5 8" id="KW-0812">Transmembrane</keyword>
<dbReference type="Pfam" id="PF01032">
    <property type="entry name" value="FecCD"/>
    <property type="match status" value="1"/>
</dbReference>
<dbReference type="Gene3D" id="1.10.3470.10">
    <property type="entry name" value="ABC transporter involved in vitamin B12 uptake, BtuC"/>
    <property type="match status" value="1"/>
</dbReference>
<evidence type="ECO:0000256" key="3">
    <source>
        <dbReference type="ARBA" id="ARBA00022448"/>
    </source>
</evidence>
<dbReference type="PANTHER" id="PTHR30472:SF37">
    <property type="entry name" value="FE(3+) DICITRATE TRANSPORT SYSTEM PERMEASE PROTEIN FECD-RELATED"/>
    <property type="match status" value="1"/>
</dbReference>
<evidence type="ECO:0000256" key="4">
    <source>
        <dbReference type="ARBA" id="ARBA00022475"/>
    </source>
</evidence>
<dbReference type="PANTHER" id="PTHR30472">
    <property type="entry name" value="FERRIC ENTEROBACTIN TRANSPORT SYSTEM PERMEASE PROTEIN"/>
    <property type="match status" value="1"/>
</dbReference>
<feature type="transmembrane region" description="Helical" evidence="8">
    <location>
        <begin position="70"/>
        <end position="88"/>
    </location>
</feature>
<accession>A0A081P360</accession>
<dbReference type="SUPFAM" id="SSF81345">
    <property type="entry name" value="ABC transporter involved in vitamin B12 uptake, BtuC"/>
    <property type="match status" value="1"/>
</dbReference>
<keyword evidence="6 8" id="KW-1133">Transmembrane helix</keyword>
<dbReference type="GO" id="GO:0022857">
    <property type="term" value="F:transmembrane transporter activity"/>
    <property type="evidence" value="ECO:0007669"/>
    <property type="project" value="InterPro"/>
</dbReference>
<feature type="transmembrane region" description="Helical" evidence="8">
    <location>
        <begin position="100"/>
        <end position="118"/>
    </location>
</feature>
<feature type="transmembrane region" description="Helical" evidence="8">
    <location>
        <begin position="16"/>
        <end position="36"/>
    </location>
</feature>
<dbReference type="RefSeq" id="WP_036683687.1">
    <property type="nucleotide sequence ID" value="NZ_JNVM01000012.1"/>
</dbReference>
<evidence type="ECO:0000256" key="6">
    <source>
        <dbReference type="ARBA" id="ARBA00022989"/>
    </source>
</evidence>
<evidence type="ECO:0000256" key="1">
    <source>
        <dbReference type="ARBA" id="ARBA00004651"/>
    </source>
</evidence>
<feature type="transmembrane region" description="Helical" evidence="8">
    <location>
        <begin position="313"/>
        <end position="332"/>
    </location>
</feature>
<dbReference type="EMBL" id="JNVM01000012">
    <property type="protein sequence ID" value="KEQ25133.1"/>
    <property type="molecule type" value="Genomic_DNA"/>
</dbReference>
<feature type="transmembrane region" description="Helical" evidence="8">
    <location>
        <begin position="244"/>
        <end position="272"/>
    </location>
</feature>
<feature type="transmembrane region" description="Helical" evidence="8">
    <location>
        <begin position="284"/>
        <end position="307"/>
    </location>
</feature>
<dbReference type="Proteomes" id="UP000028123">
    <property type="component" value="Unassembled WGS sequence"/>
</dbReference>
<feature type="transmembrane region" description="Helical" evidence="8">
    <location>
        <begin position="153"/>
        <end position="174"/>
    </location>
</feature>
<dbReference type="GO" id="GO:0033214">
    <property type="term" value="P:siderophore-iron import into cell"/>
    <property type="evidence" value="ECO:0007669"/>
    <property type="project" value="TreeGrafter"/>
</dbReference>
<evidence type="ECO:0000313" key="9">
    <source>
        <dbReference type="EMBL" id="KEQ25133.1"/>
    </source>
</evidence>
<protein>
    <submittedName>
        <fullName evidence="9">Iron-dicitrate transporter subunit FecD</fullName>
    </submittedName>
</protein>
<name>A0A081P360_9BACL</name>
<dbReference type="eggNOG" id="COG0609">
    <property type="taxonomic scope" value="Bacteria"/>
</dbReference>